<keyword evidence="4" id="KW-0413">Isomerase</keyword>
<dbReference type="AlphaFoldDB" id="A0A2R6AUP6"/>
<protein>
    <recommendedName>
        <fullName evidence="2">tRNA pseudouridine(55) synthase</fullName>
        <ecNumber evidence="2">5.4.99.25</ecNumber>
    </recommendedName>
</protein>
<dbReference type="InterPro" id="IPR048741">
    <property type="entry name" value="Pus10-like_C"/>
</dbReference>
<reference evidence="6 7" key="1">
    <citation type="submission" date="2017-04" db="EMBL/GenBank/DDBJ databases">
        <title>Novel microbial lineages endemic to geothermal iron-oxide mats fill important gaps in the evolutionary history of Archaea.</title>
        <authorList>
            <person name="Jay Z.J."/>
            <person name="Beam J.P."/>
            <person name="Dlakic M."/>
            <person name="Rusch D.B."/>
            <person name="Kozubal M.A."/>
            <person name="Inskeep W.P."/>
        </authorList>
    </citation>
    <scope>NUCLEOTIDE SEQUENCE [LARGE SCALE GENOMIC DNA]</scope>
    <source>
        <strain evidence="6">ECH_B_SAG-M15</strain>
    </source>
</reference>
<dbReference type="Gene3D" id="3.30.70.2510">
    <property type="match status" value="1"/>
</dbReference>
<gene>
    <name evidence="6" type="ORF">B9Q08_05425</name>
</gene>
<proteinExistence type="inferred from homology"/>
<evidence type="ECO:0000256" key="1">
    <source>
        <dbReference type="ARBA" id="ARBA00009652"/>
    </source>
</evidence>
<dbReference type="Pfam" id="PF21238">
    <property type="entry name" value="Pus10_C"/>
    <property type="match status" value="1"/>
</dbReference>
<dbReference type="Proteomes" id="UP000240490">
    <property type="component" value="Unassembled WGS sequence"/>
</dbReference>
<evidence type="ECO:0000256" key="3">
    <source>
        <dbReference type="ARBA" id="ARBA00022694"/>
    </source>
</evidence>
<evidence type="ECO:0000313" key="6">
    <source>
        <dbReference type="EMBL" id="PSN90087.1"/>
    </source>
</evidence>
<dbReference type="PANTHER" id="PTHR21568">
    <property type="entry name" value="TRNA PSEUDOURIDINE SYNTHASE PUS10"/>
    <property type="match status" value="1"/>
</dbReference>
<dbReference type="GO" id="GO:0031119">
    <property type="term" value="P:tRNA pseudouridine synthesis"/>
    <property type="evidence" value="ECO:0007669"/>
    <property type="project" value="TreeGrafter"/>
</dbReference>
<evidence type="ECO:0000256" key="2">
    <source>
        <dbReference type="ARBA" id="ARBA00012787"/>
    </source>
</evidence>
<organism evidence="6 7">
    <name type="scientific">Candidatus Marsarchaeota G2 archaeon ECH_B_SAG-M15</name>
    <dbReference type="NCBI Taxonomy" id="1978162"/>
    <lineage>
        <taxon>Archaea</taxon>
        <taxon>Candidatus Marsarchaeota</taxon>
        <taxon>Candidatus Marsarchaeota group 2</taxon>
    </lineage>
</organism>
<keyword evidence="3" id="KW-0819">tRNA processing</keyword>
<comment type="similarity">
    <text evidence="1">Belongs to the pseudouridine synthase Pus10 family.</text>
</comment>
<dbReference type="Gene3D" id="3.30.70.3190">
    <property type="match status" value="1"/>
</dbReference>
<dbReference type="FunFam" id="3.30.70.2510:FF:000001">
    <property type="entry name" value="tRNA pseudouridine synthase Pus10"/>
    <property type="match status" value="1"/>
</dbReference>
<dbReference type="GO" id="GO:0003723">
    <property type="term" value="F:RNA binding"/>
    <property type="evidence" value="ECO:0007669"/>
    <property type="project" value="InterPro"/>
</dbReference>
<accession>A0A2R6AUP6</accession>
<name>A0A2R6AUP6_9ARCH</name>
<evidence type="ECO:0000259" key="5">
    <source>
        <dbReference type="Pfam" id="PF21238"/>
    </source>
</evidence>
<dbReference type="EC" id="5.4.99.25" evidence="2"/>
<dbReference type="InterPro" id="IPR020103">
    <property type="entry name" value="PsdUridine_synth_cat_dom_sf"/>
</dbReference>
<sequence length="400" mass="45841">MNRVTDFTEQELKEYAQSLNLCNECTGTLAEISGLNEVTYQRRSDTLCMVCSDVRGRYAQFFEQVSKELNSVVDDWHSFRIDVLIRSPPNLDEKRRALFQTLKEGFKREFKREVGSMIERSGKVFDPVNPDLLINFERGQLTIKRPAQYLEGRYLKLFRNISQAKWVCNNCYGNGCAECNYKGRHFIASVEEFITIPICLLYNAERVVFHAGGREDVDVLVVGKGRPFVVEVVNPARRISDLKAIEKAVNEYSNGIVQITLIGFTDSRRIEELKRLAEVSTKKYRGIIKFFERVDLNKLVEASKELSGITLEQQTPWRVKKRRADKVRHKKVYSFKVEYVDDYTALFTVVCQGGTYVKEFISGDDGRTKPSVSQILGIRCKCIALDLVGVDMGNDEKQGL</sequence>
<dbReference type="SUPFAM" id="SSF55120">
    <property type="entry name" value="Pseudouridine synthase"/>
    <property type="match status" value="1"/>
</dbReference>
<evidence type="ECO:0000256" key="4">
    <source>
        <dbReference type="ARBA" id="ARBA00023235"/>
    </source>
</evidence>
<dbReference type="NCBIfam" id="TIGR01213">
    <property type="entry name" value="pseudo_Pus10arc"/>
    <property type="match status" value="1"/>
</dbReference>
<dbReference type="EMBL" id="NEXJ01000097">
    <property type="protein sequence ID" value="PSN90087.1"/>
    <property type="molecule type" value="Genomic_DNA"/>
</dbReference>
<dbReference type="GO" id="GO:0160148">
    <property type="term" value="F:tRNA pseudouridine(55) synthase activity"/>
    <property type="evidence" value="ECO:0007669"/>
    <property type="project" value="UniProtKB-EC"/>
</dbReference>
<evidence type="ECO:0000313" key="7">
    <source>
        <dbReference type="Proteomes" id="UP000240490"/>
    </source>
</evidence>
<dbReference type="PANTHER" id="PTHR21568:SF0">
    <property type="entry name" value="TRNA PSEUDOURIDINE SYNTHASE PUS10"/>
    <property type="match status" value="1"/>
</dbReference>
<comment type="caution">
    <text evidence="6">The sequence shown here is derived from an EMBL/GenBank/DDBJ whole genome shotgun (WGS) entry which is preliminary data.</text>
</comment>
<dbReference type="InterPro" id="IPR039894">
    <property type="entry name" value="Pus10-like"/>
</dbReference>
<feature type="domain" description="Pus10-like C-terminal" evidence="5">
    <location>
        <begin position="149"/>
        <end position="391"/>
    </location>
</feature>